<sequence>MAHIDAIPRPAAAPSSAPLGLVVPFCLTWSSAFAVGKLGLADCPPLLLLAIRFLLAGVILVAVAAAMGQLRGLSARGWAVLAGLGVLNHALYLGLSFSGMTLVSSGLTAIVVSSTPVLVAAVASVALNEPMTARKALGLTLGVVGVAIVVRGRLGTGADDPAGIGLVLGALASLTAGTLLFKRYAPKTGLAAGGGIQVLAGGLALVPASLLVEGAPAIRPTAEFALSLAYLVLVVSIGAHLLWFRILQRTTATEASAYHFLMPPLGLLFGWMILGEAVQVWDLLGIIPVAAGIRLVTRP</sequence>
<keyword evidence="4 6" id="KW-1133">Transmembrane helix</keyword>
<keyword evidence="3 6" id="KW-0812">Transmembrane</keyword>
<feature type="transmembrane region" description="Helical" evidence="6">
    <location>
        <begin position="162"/>
        <end position="181"/>
    </location>
</feature>
<dbReference type="SUPFAM" id="SSF103481">
    <property type="entry name" value="Multidrug resistance efflux transporter EmrE"/>
    <property type="match status" value="2"/>
</dbReference>
<gene>
    <name evidence="8" type="ORF">HND93_29830</name>
</gene>
<feature type="transmembrane region" description="Helical" evidence="6">
    <location>
        <begin position="78"/>
        <end position="95"/>
    </location>
</feature>
<dbReference type="InterPro" id="IPR050638">
    <property type="entry name" value="AA-Vitamin_Transporters"/>
</dbReference>
<feature type="transmembrane region" description="Helical" evidence="6">
    <location>
        <begin position="256"/>
        <end position="274"/>
    </location>
</feature>
<evidence type="ECO:0000256" key="4">
    <source>
        <dbReference type="ARBA" id="ARBA00022989"/>
    </source>
</evidence>
<proteinExistence type="inferred from homology"/>
<feature type="transmembrane region" description="Helical" evidence="6">
    <location>
        <begin position="224"/>
        <end position="244"/>
    </location>
</feature>
<evidence type="ECO:0000259" key="7">
    <source>
        <dbReference type="Pfam" id="PF00892"/>
    </source>
</evidence>
<dbReference type="PANTHER" id="PTHR32322:SF2">
    <property type="entry name" value="EAMA DOMAIN-CONTAINING PROTEIN"/>
    <property type="match status" value="1"/>
</dbReference>
<evidence type="ECO:0000256" key="3">
    <source>
        <dbReference type="ARBA" id="ARBA00022692"/>
    </source>
</evidence>
<evidence type="ECO:0000313" key="9">
    <source>
        <dbReference type="Proteomes" id="UP000584642"/>
    </source>
</evidence>
<keyword evidence="5 6" id="KW-0472">Membrane</keyword>
<evidence type="ECO:0000256" key="6">
    <source>
        <dbReference type="SAM" id="Phobius"/>
    </source>
</evidence>
<accession>A0ABX2TI60</accession>
<protein>
    <submittedName>
        <fullName evidence="8">DMT family transporter</fullName>
    </submittedName>
</protein>
<evidence type="ECO:0000256" key="5">
    <source>
        <dbReference type="ARBA" id="ARBA00023136"/>
    </source>
</evidence>
<dbReference type="InterPro" id="IPR000620">
    <property type="entry name" value="EamA_dom"/>
</dbReference>
<reference evidence="8 9" key="1">
    <citation type="submission" date="2020-05" db="EMBL/GenBank/DDBJ databases">
        <title>Azospirillum oleiclasticum sp. nov, a nitrogen-fixing and heavy crude oil-emulsifying bacterium isolated from the crude oil of Yumen Oilfield.</title>
        <authorList>
            <person name="Wu D."/>
            <person name="Cai M."/>
            <person name="Zhang X."/>
        </authorList>
    </citation>
    <scope>NUCLEOTIDE SEQUENCE [LARGE SCALE GENOMIC DNA]</scope>
    <source>
        <strain evidence="8 9">ROY-1-1-2</strain>
    </source>
</reference>
<feature type="transmembrane region" description="Helical" evidence="6">
    <location>
        <begin position="136"/>
        <end position="156"/>
    </location>
</feature>
<feature type="transmembrane region" description="Helical" evidence="6">
    <location>
        <begin position="188"/>
        <end position="212"/>
    </location>
</feature>
<feature type="transmembrane region" description="Helical" evidence="6">
    <location>
        <begin position="46"/>
        <end position="66"/>
    </location>
</feature>
<comment type="caution">
    <text evidence="8">The sequence shown here is derived from an EMBL/GenBank/DDBJ whole genome shotgun (WGS) entry which is preliminary data.</text>
</comment>
<dbReference type="RefSeq" id="WP_180285694.1">
    <property type="nucleotide sequence ID" value="NZ_JABFDB010000032.1"/>
</dbReference>
<feature type="domain" description="EamA" evidence="7">
    <location>
        <begin position="163"/>
        <end position="297"/>
    </location>
</feature>
<comment type="similarity">
    <text evidence="2">Belongs to the EamA transporter family.</text>
</comment>
<dbReference type="InterPro" id="IPR037185">
    <property type="entry name" value="EmrE-like"/>
</dbReference>
<feature type="transmembrane region" description="Helical" evidence="6">
    <location>
        <begin position="107"/>
        <end position="127"/>
    </location>
</feature>
<evidence type="ECO:0000256" key="1">
    <source>
        <dbReference type="ARBA" id="ARBA00004141"/>
    </source>
</evidence>
<dbReference type="Pfam" id="PF00892">
    <property type="entry name" value="EamA"/>
    <property type="match status" value="2"/>
</dbReference>
<dbReference type="Proteomes" id="UP000584642">
    <property type="component" value="Unassembled WGS sequence"/>
</dbReference>
<comment type="subcellular location">
    <subcellularLocation>
        <location evidence="1">Membrane</location>
        <topology evidence="1">Multi-pass membrane protein</topology>
    </subcellularLocation>
</comment>
<feature type="domain" description="EamA" evidence="7">
    <location>
        <begin position="25"/>
        <end position="150"/>
    </location>
</feature>
<dbReference type="EMBL" id="JABFDB010000032">
    <property type="protein sequence ID" value="NYZ23923.1"/>
    <property type="molecule type" value="Genomic_DNA"/>
</dbReference>
<feature type="transmembrane region" description="Helical" evidence="6">
    <location>
        <begin position="21"/>
        <end position="40"/>
    </location>
</feature>
<evidence type="ECO:0000256" key="2">
    <source>
        <dbReference type="ARBA" id="ARBA00007362"/>
    </source>
</evidence>
<name>A0ABX2TI60_9PROT</name>
<dbReference type="PANTHER" id="PTHR32322">
    <property type="entry name" value="INNER MEMBRANE TRANSPORTER"/>
    <property type="match status" value="1"/>
</dbReference>
<keyword evidence="9" id="KW-1185">Reference proteome</keyword>
<evidence type="ECO:0000313" key="8">
    <source>
        <dbReference type="EMBL" id="NYZ23923.1"/>
    </source>
</evidence>
<feature type="transmembrane region" description="Helical" evidence="6">
    <location>
        <begin position="280"/>
        <end position="297"/>
    </location>
</feature>
<organism evidence="8 9">
    <name type="scientific">Azospirillum oleiclasticum</name>
    <dbReference type="NCBI Taxonomy" id="2735135"/>
    <lineage>
        <taxon>Bacteria</taxon>
        <taxon>Pseudomonadati</taxon>
        <taxon>Pseudomonadota</taxon>
        <taxon>Alphaproteobacteria</taxon>
        <taxon>Rhodospirillales</taxon>
        <taxon>Azospirillaceae</taxon>
        <taxon>Azospirillum</taxon>
    </lineage>
</organism>